<keyword evidence="1" id="KW-0732">Signal</keyword>
<protein>
    <submittedName>
        <fullName evidence="2">Uncharacterized protein</fullName>
    </submittedName>
</protein>
<dbReference type="RefSeq" id="WP_217139262.1">
    <property type="nucleotide sequence ID" value="NZ_JAFMOU010000072.1"/>
</dbReference>
<accession>A0ABS6L6U0</accession>
<dbReference type="EMBL" id="JAFMOU010000072">
    <property type="protein sequence ID" value="MBU9837524.1"/>
    <property type="molecule type" value="Genomic_DNA"/>
</dbReference>
<comment type="caution">
    <text evidence="2">The sequence shown here is derived from an EMBL/GenBank/DDBJ whole genome shotgun (WGS) entry which is preliminary data.</text>
</comment>
<evidence type="ECO:0000313" key="3">
    <source>
        <dbReference type="Proteomes" id="UP000699865"/>
    </source>
</evidence>
<reference evidence="2 3" key="1">
    <citation type="submission" date="2021-03" db="EMBL/GenBank/DDBJ databases">
        <title>Five novel Rahnella species.</title>
        <authorList>
            <person name="Brady C."/>
            <person name="Asselin J."/>
            <person name="Beer S."/>
            <person name="Bruberg M.B."/>
            <person name="Crampton B."/>
            <person name="Venter S."/>
            <person name="Arnold D."/>
            <person name="Denman S."/>
        </authorList>
    </citation>
    <scope>NUCLEOTIDE SEQUENCE [LARGE SCALE GENOMIC DNA]</scope>
    <source>
        <strain evidence="2 3">L72c</strain>
    </source>
</reference>
<sequence>MMKFILIIALLTSSILAYANSTDDFEEARDFVIAKSQQISMEKTGSLDNGMDYIAEATELAATICNTDPSARPASDYISAPACRVIHQKLDSQRKLLSAARDLKK</sequence>
<name>A0ABS6L6U0_9GAMM</name>
<dbReference type="Proteomes" id="UP000699865">
    <property type="component" value="Unassembled WGS sequence"/>
</dbReference>
<keyword evidence="3" id="KW-1185">Reference proteome</keyword>
<proteinExistence type="predicted"/>
<gene>
    <name evidence="2" type="ORF">J1786_22260</name>
</gene>
<organism evidence="2 3">
    <name type="scientific">Rahnella perminowiae</name>
    <dbReference type="NCBI Taxonomy" id="2816244"/>
    <lineage>
        <taxon>Bacteria</taxon>
        <taxon>Pseudomonadati</taxon>
        <taxon>Pseudomonadota</taxon>
        <taxon>Gammaproteobacteria</taxon>
        <taxon>Enterobacterales</taxon>
        <taxon>Yersiniaceae</taxon>
        <taxon>Rahnella</taxon>
    </lineage>
</organism>
<evidence type="ECO:0000256" key="1">
    <source>
        <dbReference type="SAM" id="SignalP"/>
    </source>
</evidence>
<feature type="chain" id="PRO_5046072095" evidence="1">
    <location>
        <begin position="20"/>
        <end position="105"/>
    </location>
</feature>
<feature type="signal peptide" evidence="1">
    <location>
        <begin position="1"/>
        <end position="19"/>
    </location>
</feature>
<evidence type="ECO:0000313" key="2">
    <source>
        <dbReference type="EMBL" id="MBU9837524.1"/>
    </source>
</evidence>